<dbReference type="AlphaFoldDB" id="A0AAT9G6A3"/>
<gene>
    <name evidence="3" type="ORF">DMENIID0002_00080</name>
</gene>
<dbReference type="CDD" id="cd01637">
    <property type="entry name" value="IMPase_like"/>
    <property type="match status" value="1"/>
</dbReference>
<evidence type="ECO:0000256" key="1">
    <source>
        <dbReference type="ARBA" id="ARBA00009759"/>
    </source>
</evidence>
<keyword evidence="2" id="KW-0460">Magnesium</keyword>
<dbReference type="GO" id="GO:0046872">
    <property type="term" value="F:metal ion binding"/>
    <property type="evidence" value="ECO:0007669"/>
    <property type="project" value="UniProtKB-KW"/>
</dbReference>
<accession>A0AAT9G6A3</accession>
<dbReference type="PRINTS" id="PR00377">
    <property type="entry name" value="IMPHPHTASES"/>
</dbReference>
<dbReference type="Pfam" id="PF00459">
    <property type="entry name" value="Inositol_P"/>
    <property type="match status" value="1"/>
</dbReference>
<name>A0AAT9G6A3_9RICK</name>
<dbReference type="EMBL" id="AP029170">
    <property type="protein sequence ID" value="BFD45362.1"/>
    <property type="molecule type" value="Genomic_DNA"/>
</dbReference>
<feature type="binding site" evidence="2">
    <location>
        <position position="84"/>
    </location>
    <ligand>
        <name>Mg(2+)</name>
        <dbReference type="ChEBI" id="CHEBI:18420"/>
        <label>1</label>
        <note>catalytic</note>
    </ligand>
</feature>
<dbReference type="SUPFAM" id="SSF56655">
    <property type="entry name" value="Carbohydrate phosphatase"/>
    <property type="match status" value="1"/>
</dbReference>
<sequence>MQPITNLLITASCKAVKFLKRDFLELEMLQRYNKGNYDFCNKSYIKTQDLLRNELQKYTSSLFFPEDKFELDNASEMVLLINPLDSLSNLEKSIPFFAVSITCLKKINKILTTVCTVINFPALDEIYYVEKGKGVWVGNNTTNNSGRLRVSACSSFDNFLISTDDFNINPVFLKNARVFGSYCYGVLLLAAGKIDAVYFSSLNYTLKASFDLIVRESGGIIINNDKTFVATNYELSEKFKHLLLEKTSLSS</sequence>
<dbReference type="GO" id="GO:0007165">
    <property type="term" value="P:signal transduction"/>
    <property type="evidence" value="ECO:0007669"/>
    <property type="project" value="TreeGrafter"/>
</dbReference>
<organism evidence="3">
    <name type="scientific">Candidatus Tisiphia endosymbiont of Sergentomyia squamirostris</name>
    <dbReference type="NCBI Taxonomy" id="3113639"/>
    <lineage>
        <taxon>Bacteria</taxon>
        <taxon>Pseudomonadati</taxon>
        <taxon>Pseudomonadota</taxon>
        <taxon>Alphaproteobacteria</taxon>
        <taxon>Rickettsiales</taxon>
        <taxon>Rickettsiaceae</taxon>
        <taxon>Rickettsieae</taxon>
        <taxon>Candidatus Tisiphia</taxon>
    </lineage>
</organism>
<dbReference type="PANTHER" id="PTHR20854:SF4">
    <property type="entry name" value="INOSITOL-1-MONOPHOSPHATASE-RELATED"/>
    <property type="match status" value="1"/>
</dbReference>
<evidence type="ECO:0000256" key="2">
    <source>
        <dbReference type="PIRSR" id="PIRSR600760-2"/>
    </source>
</evidence>
<dbReference type="Gene3D" id="3.30.540.10">
    <property type="entry name" value="Fructose-1,6-Bisphosphatase, subunit A, domain 1"/>
    <property type="match status" value="1"/>
</dbReference>
<dbReference type="InterPro" id="IPR000760">
    <property type="entry name" value="Inositol_monophosphatase-like"/>
</dbReference>
<reference evidence="3" key="1">
    <citation type="submission" date="2024-01" db="EMBL/GenBank/DDBJ databases">
        <title>Sequencing the genomes of a sandfly, Sergentomyia squamirostris, and its two endosymbionts.</title>
        <authorList>
            <person name="Itokawa K."/>
            <person name="Sanjoba C."/>
        </authorList>
    </citation>
    <scope>NUCLEOTIDE SEQUENCE</scope>
    <source>
        <strain evidence="3">RiSSQ</strain>
    </source>
</reference>
<evidence type="ECO:0000313" key="3">
    <source>
        <dbReference type="EMBL" id="BFD45362.1"/>
    </source>
</evidence>
<proteinExistence type="inferred from homology"/>
<feature type="binding site" evidence="2">
    <location>
        <position position="85"/>
    </location>
    <ligand>
        <name>Mg(2+)</name>
        <dbReference type="ChEBI" id="CHEBI:18420"/>
        <label>1</label>
        <note>catalytic</note>
    </ligand>
</feature>
<comment type="similarity">
    <text evidence="1">Belongs to the inositol monophosphatase superfamily.</text>
</comment>
<dbReference type="GO" id="GO:0006020">
    <property type="term" value="P:inositol metabolic process"/>
    <property type="evidence" value="ECO:0007669"/>
    <property type="project" value="TreeGrafter"/>
</dbReference>
<protein>
    <submittedName>
        <fullName evidence="3">Inositol monophosphatase</fullName>
    </submittedName>
</protein>
<dbReference type="Gene3D" id="3.40.190.80">
    <property type="match status" value="1"/>
</dbReference>
<comment type="cofactor">
    <cofactor evidence="2">
        <name>Mg(2+)</name>
        <dbReference type="ChEBI" id="CHEBI:18420"/>
    </cofactor>
</comment>
<keyword evidence="2" id="KW-0479">Metal-binding</keyword>
<dbReference type="PANTHER" id="PTHR20854">
    <property type="entry name" value="INOSITOL MONOPHOSPHATASE"/>
    <property type="match status" value="1"/>
</dbReference>
<dbReference type="GO" id="GO:0008934">
    <property type="term" value="F:inositol monophosphate 1-phosphatase activity"/>
    <property type="evidence" value="ECO:0007669"/>
    <property type="project" value="TreeGrafter"/>
</dbReference>